<dbReference type="EMBL" id="JQIF01000023">
    <property type="protein sequence ID" value="KGJ54110.1"/>
    <property type="molecule type" value="Genomic_DNA"/>
</dbReference>
<evidence type="ECO:0000313" key="2">
    <source>
        <dbReference type="Proteomes" id="UP000030008"/>
    </source>
</evidence>
<reference evidence="1 2" key="1">
    <citation type="submission" date="2014-08" db="EMBL/GenBank/DDBJ databases">
        <title>Clostridium innocuum, an unnegligible vancomycin-resistant pathogen causing extra-intestinal infections.</title>
        <authorList>
            <person name="Feng Y."/>
            <person name="Chiu C.-H."/>
        </authorList>
    </citation>
    <scope>NUCLEOTIDE SEQUENCE [LARGE SCALE GENOMIC DNA]</scope>
    <source>
        <strain evidence="1 2">AN88</strain>
    </source>
</reference>
<evidence type="ECO:0000313" key="1">
    <source>
        <dbReference type="EMBL" id="KGJ54110.1"/>
    </source>
</evidence>
<sequence length="191" mass="22532">MQDTLKALEYYKRRELEAMEKEDKKGFPVIIEKDSYFAKEISYQTVLLKEIIENQTKKHENYIPVNDSSQGYGQADIKGVLKEILNQLKKLNCVVKRQEAAMVLNNDMNRKIHPSAQFKIDVERPLKEEEILTDHWDIVAEVVRLLVDHGLNYFEMNEILHYTDKILKERVLRRTLKDKCFCTPGKDEESE</sequence>
<dbReference type="RefSeq" id="WP_044904635.1">
    <property type="nucleotide sequence ID" value="NZ_JAKNTM010000001.1"/>
</dbReference>
<name>A0A099I8S5_CLOIN</name>
<proteinExistence type="predicted"/>
<gene>
    <name evidence="1" type="ORF">CIAN88_06090</name>
</gene>
<comment type="caution">
    <text evidence="1">The sequence shown here is derived from an EMBL/GenBank/DDBJ whole genome shotgun (WGS) entry which is preliminary data.</text>
</comment>
<dbReference type="Proteomes" id="UP000030008">
    <property type="component" value="Unassembled WGS sequence"/>
</dbReference>
<dbReference type="AlphaFoldDB" id="A0A099I8S5"/>
<organism evidence="1 2">
    <name type="scientific">Clostridium innocuum</name>
    <dbReference type="NCBI Taxonomy" id="1522"/>
    <lineage>
        <taxon>Bacteria</taxon>
        <taxon>Bacillati</taxon>
        <taxon>Bacillota</taxon>
        <taxon>Clostridia</taxon>
        <taxon>Eubacteriales</taxon>
        <taxon>Clostridiaceae</taxon>
        <taxon>Clostridium</taxon>
    </lineage>
</organism>
<accession>A0A099I8S5</accession>
<protein>
    <submittedName>
        <fullName evidence="1">Uncharacterized protein</fullName>
    </submittedName>
</protein>